<organism evidence="2 3">
    <name type="scientific">Polarella glacialis</name>
    <name type="common">Dinoflagellate</name>
    <dbReference type="NCBI Taxonomy" id="89957"/>
    <lineage>
        <taxon>Eukaryota</taxon>
        <taxon>Sar</taxon>
        <taxon>Alveolata</taxon>
        <taxon>Dinophyceae</taxon>
        <taxon>Suessiales</taxon>
        <taxon>Suessiaceae</taxon>
        <taxon>Polarella</taxon>
    </lineage>
</organism>
<name>A0A813JHQ8_POLGL</name>
<evidence type="ECO:0000313" key="2">
    <source>
        <dbReference type="EMBL" id="CAE8675612.1"/>
    </source>
</evidence>
<feature type="domain" description="PDZ" evidence="1">
    <location>
        <begin position="1"/>
        <end position="81"/>
    </location>
</feature>
<comment type="caution">
    <text evidence="2">The sequence shown here is derived from an EMBL/GenBank/DDBJ whole genome shotgun (WGS) entry which is preliminary data.</text>
</comment>
<protein>
    <recommendedName>
        <fullName evidence="1">PDZ domain-containing protein</fullName>
    </recommendedName>
</protein>
<dbReference type="PROSITE" id="PS50106">
    <property type="entry name" value="PDZ"/>
    <property type="match status" value="1"/>
</dbReference>
<feature type="non-terminal residue" evidence="2">
    <location>
        <position position="298"/>
    </location>
</feature>
<evidence type="ECO:0000313" key="3">
    <source>
        <dbReference type="Proteomes" id="UP000626109"/>
    </source>
</evidence>
<dbReference type="InterPro" id="IPR001478">
    <property type="entry name" value="PDZ"/>
</dbReference>
<accession>A0A813JHQ8</accession>
<dbReference type="EMBL" id="CAJNNW010025109">
    <property type="protein sequence ID" value="CAE8675612.1"/>
    <property type="molecule type" value="Genomic_DNA"/>
</dbReference>
<dbReference type="Proteomes" id="UP000626109">
    <property type="component" value="Unassembled WGS sequence"/>
</dbReference>
<evidence type="ECO:0000259" key="1">
    <source>
        <dbReference type="PROSITE" id="PS50106"/>
    </source>
</evidence>
<gene>
    <name evidence="2" type="ORF">PGLA2088_LOCUS19465</name>
</gene>
<sequence length="298" mass="33064">PHLEKWGLRLKELVQEDTVVILEVMVGGAAEEYNQTVSDARLRLEVQDVVVEINGERSHAGILRVLQGEVNSLQVLMPPEPAAHMTAGPGDAPVCWGRALADVLLPPGYRENLKEQPFEHGWVLTNLLEETKGEEISFHQGAFSGVALDDYDGTAEIGSGPFLLHVAERYPTVNCMSPLAPWRTPPPEVEAMQRHLAGDGRKISSLFVASRYNGLDELAPGYLTLRQGDYVEVWEATQAPAQPGERYSCKYVVCRRLDDSASGYCPIDVLQKVDEQDYWEDVENPFIRITAENLGLRG</sequence>
<proteinExistence type="predicted"/>
<reference evidence="2" key="1">
    <citation type="submission" date="2021-02" db="EMBL/GenBank/DDBJ databases">
        <authorList>
            <person name="Dougan E. K."/>
            <person name="Rhodes N."/>
            <person name="Thang M."/>
            <person name="Chan C."/>
        </authorList>
    </citation>
    <scope>NUCLEOTIDE SEQUENCE</scope>
</reference>
<dbReference type="AlphaFoldDB" id="A0A813JHQ8"/>